<sequence>MNRKRIKLIDDVEDDFPVRNSCSNRFRYRSFNLLPSRSVAGQSRQNILDTTTKLVVAMDNSVCPALSVLGLCHEAGHELIDRTKCTCAVQSARTFHSKVWLIHSQAINVSTKRFSTHAVGVAQYVSQHLRYREGL</sequence>
<dbReference type="EMBL" id="CCYD01000109">
    <property type="protein sequence ID" value="CEG36004.1"/>
    <property type="molecule type" value="Genomic_DNA"/>
</dbReference>
<name>A0A0P1A738_PLAHL</name>
<keyword evidence="2" id="KW-1185">Reference proteome</keyword>
<accession>A0A0P1A738</accession>
<dbReference type="Proteomes" id="UP000054928">
    <property type="component" value="Unassembled WGS sequence"/>
</dbReference>
<dbReference type="AlphaFoldDB" id="A0A0P1A738"/>
<organism evidence="1 2">
    <name type="scientific">Plasmopara halstedii</name>
    <name type="common">Downy mildew of sunflower</name>
    <dbReference type="NCBI Taxonomy" id="4781"/>
    <lineage>
        <taxon>Eukaryota</taxon>
        <taxon>Sar</taxon>
        <taxon>Stramenopiles</taxon>
        <taxon>Oomycota</taxon>
        <taxon>Peronosporomycetes</taxon>
        <taxon>Peronosporales</taxon>
        <taxon>Peronosporaceae</taxon>
        <taxon>Plasmopara</taxon>
    </lineage>
</organism>
<proteinExistence type="predicted"/>
<protein>
    <submittedName>
        <fullName evidence="1">Uncharacterized protein</fullName>
    </submittedName>
</protein>
<dbReference type="RefSeq" id="XP_024572373.1">
    <property type="nucleotide sequence ID" value="XM_024730470.1"/>
</dbReference>
<reference evidence="2" key="1">
    <citation type="submission" date="2014-09" db="EMBL/GenBank/DDBJ databases">
        <authorList>
            <person name="Sharma Rahul"/>
            <person name="Thines Marco"/>
        </authorList>
    </citation>
    <scope>NUCLEOTIDE SEQUENCE [LARGE SCALE GENOMIC DNA]</scope>
</reference>
<evidence type="ECO:0000313" key="1">
    <source>
        <dbReference type="EMBL" id="CEG36004.1"/>
    </source>
</evidence>
<dbReference type="GeneID" id="36395381"/>
<evidence type="ECO:0000313" key="2">
    <source>
        <dbReference type="Proteomes" id="UP000054928"/>
    </source>
</evidence>